<evidence type="ECO:0000313" key="1">
    <source>
        <dbReference type="EMBL" id="GGN49344.1"/>
    </source>
</evidence>
<evidence type="ECO:0008006" key="3">
    <source>
        <dbReference type="Google" id="ProtNLM"/>
    </source>
</evidence>
<sequence length="495" mass="51426">MTSIPASAIVNVLPAVISAGGSGLDIIGLMLTDNEQIPVGTKLAFASAADVSVYFGPLSTEATLAAIYFAGYDGSTIKPASLLFWRYATADVAGYVRGGSVADLTLAELQALTGTLTLTVGGTEKTSAAIDLSGASSFSNAASIIEAAFTTPNFAVTYDSISGGFVFTSDDTGASATFTFVSGTLATELNLTEANGAVLSQGADQMVPGTAMAEVISITQDFVSFMTTFEPSDADKLLLSAWVDAQNQRYLYVAWDDNVAAKAAGDTSSFLALAIAEGYGSVAGVYDPNNGASVAAFLMGAIASIDFNTTNGRATLAFRSGSVNAGVTNQTIAANLKANGYNFVGAYATANDQFVFLYPGQVTGDFEWIDSWVCQVWMNNAFQLALMELLTSVGSIPYNQDGYALIEASLRSVIDTAVNFGAIRAGVTLSAQQKAEINNAAGGNVADTVEQRGWFVQVADANPTVRAARGSPPIFVWYTDGQSVQQITLSSVLVQ</sequence>
<dbReference type="EMBL" id="BMLK01000008">
    <property type="protein sequence ID" value="GGN49344.1"/>
    <property type="molecule type" value="Genomic_DNA"/>
</dbReference>
<reference evidence="2" key="1">
    <citation type="journal article" date="2019" name="Int. J. Syst. Evol. Microbiol.">
        <title>The Global Catalogue of Microorganisms (GCM) 10K type strain sequencing project: providing services to taxonomists for standard genome sequencing and annotation.</title>
        <authorList>
            <consortium name="The Broad Institute Genomics Platform"/>
            <consortium name="The Broad Institute Genome Sequencing Center for Infectious Disease"/>
            <person name="Wu L."/>
            <person name="Ma J."/>
        </authorList>
    </citation>
    <scope>NUCLEOTIDE SEQUENCE [LARGE SCALE GENOMIC DNA]</scope>
    <source>
        <strain evidence="2">CGMCC 1.6784</strain>
    </source>
</reference>
<comment type="caution">
    <text evidence="1">The sequence shown here is derived from an EMBL/GenBank/DDBJ whole genome shotgun (WGS) entry which is preliminary data.</text>
</comment>
<accession>A0ABQ2JP60</accession>
<evidence type="ECO:0000313" key="2">
    <source>
        <dbReference type="Proteomes" id="UP000605099"/>
    </source>
</evidence>
<dbReference type="Pfam" id="PF11863">
    <property type="entry name" value="DUF3383"/>
    <property type="match status" value="1"/>
</dbReference>
<keyword evidence="2" id="KW-1185">Reference proteome</keyword>
<protein>
    <recommendedName>
        <fullName evidence="3">DUF3383 domain-containing protein</fullName>
    </recommendedName>
</protein>
<dbReference type="Proteomes" id="UP000605099">
    <property type="component" value="Unassembled WGS sequence"/>
</dbReference>
<dbReference type="InterPro" id="IPR021808">
    <property type="entry name" value="DUF3383"/>
</dbReference>
<gene>
    <name evidence="1" type="ORF">GCM10011349_19900</name>
</gene>
<proteinExistence type="predicted"/>
<name>A0ABQ2JP60_9SPHN</name>
<organism evidence="1 2">
    <name type="scientific">Novosphingobium indicum</name>
    <dbReference type="NCBI Taxonomy" id="462949"/>
    <lineage>
        <taxon>Bacteria</taxon>
        <taxon>Pseudomonadati</taxon>
        <taxon>Pseudomonadota</taxon>
        <taxon>Alphaproteobacteria</taxon>
        <taxon>Sphingomonadales</taxon>
        <taxon>Sphingomonadaceae</taxon>
        <taxon>Novosphingobium</taxon>
    </lineage>
</organism>
<dbReference type="RefSeq" id="WP_188819531.1">
    <property type="nucleotide sequence ID" value="NZ_BMLK01000008.1"/>
</dbReference>